<evidence type="ECO:0000313" key="1">
    <source>
        <dbReference type="EMBL" id="MFB9991931.1"/>
    </source>
</evidence>
<dbReference type="RefSeq" id="WP_380007894.1">
    <property type="nucleotide sequence ID" value="NZ_JBHLYR010000025.1"/>
</dbReference>
<dbReference type="Proteomes" id="UP001589733">
    <property type="component" value="Unassembled WGS sequence"/>
</dbReference>
<keyword evidence="2" id="KW-1185">Reference proteome</keyword>
<evidence type="ECO:0008006" key="3">
    <source>
        <dbReference type="Google" id="ProtNLM"/>
    </source>
</evidence>
<gene>
    <name evidence="1" type="ORF">ACFFLM_08140</name>
</gene>
<accession>A0ABV6AZ73</accession>
<reference evidence="1 2" key="1">
    <citation type="submission" date="2024-09" db="EMBL/GenBank/DDBJ databases">
        <authorList>
            <person name="Sun Q."/>
            <person name="Mori K."/>
        </authorList>
    </citation>
    <scope>NUCLEOTIDE SEQUENCE [LARGE SCALE GENOMIC DNA]</scope>
    <source>
        <strain evidence="1 2">JCM 13503</strain>
    </source>
</reference>
<name>A0ABV6AZ73_9DEIO</name>
<proteinExistence type="predicted"/>
<comment type="caution">
    <text evidence="1">The sequence shown here is derived from an EMBL/GenBank/DDBJ whole genome shotgun (WGS) entry which is preliminary data.</text>
</comment>
<protein>
    <recommendedName>
        <fullName evidence="3">ArsR family transcriptional regulator</fullName>
    </recommendedName>
</protein>
<organism evidence="1 2">
    <name type="scientific">Deinococcus oregonensis</name>
    <dbReference type="NCBI Taxonomy" id="1805970"/>
    <lineage>
        <taxon>Bacteria</taxon>
        <taxon>Thermotogati</taxon>
        <taxon>Deinococcota</taxon>
        <taxon>Deinococci</taxon>
        <taxon>Deinococcales</taxon>
        <taxon>Deinococcaceae</taxon>
        <taxon>Deinococcus</taxon>
    </lineage>
</organism>
<sequence>MEDHVSPSYYVVRDALQAKILTDPRSKMFFTPFLATDCTVKDAAELVGCRINTMLYRVRLMLNVGLLWVKEVRPRHGRAVKIYRSAHDAYFIPLATTPFDTLEQRALTQGEPNFRRLIAAYSAALQEHEHSGHLVYRADGVVYTTDLPPPRLRNGKSLFFHDLTVELTATQASHIVGNLKSALTTAQESNEPGADTSPYIVMLAIVPLK</sequence>
<evidence type="ECO:0000313" key="2">
    <source>
        <dbReference type="Proteomes" id="UP001589733"/>
    </source>
</evidence>
<dbReference type="EMBL" id="JBHLYR010000025">
    <property type="protein sequence ID" value="MFB9991931.1"/>
    <property type="molecule type" value="Genomic_DNA"/>
</dbReference>